<gene>
    <name evidence="1" type="ORF">CTA1_539</name>
</gene>
<sequence length="84" mass="9059">MSKMLDEVSWSACQPGTRQTILMESWDLSDPGVPGKRCGDLCDLGVLGKSYSKCHTQDPTEDSSISKDVEQLNAALDEAAGLIK</sequence>
<accession>A0A4U6X760</accession>
<comment type="caution">
    <text evidence="1">The sequence shown here is derived from an EMBL/GenBank/DDBJ whole genome shotgun (WGS) entry which is preliminary data.</text>
</comment>
<dbReference type="EMBL" id="PJEX01000576">
    <property type="protein sequence ID" value="TKW49277.1"/>
    <property type="molecule type" value="Genomic_DNA"/>
</dbReference>
<organism evidence="1 2">
    <name type="scientific">Colletotrichum tanaceti</name>
    <dbReference type="NCBI Taxonomy" id="1306861"/>
    <lineage>
        <taxon>Eukaryota</taxon>
        <taxon>Fungi</taxon>
        <taxon>Dikarya</taxon>
        <taxon>Ascomycota</taxon>
        <taxon>Pezizomycotina</taxon>
        <taxon>Sordariomycetes</taxon>
        <taxon>Hypocreomycetidae</taxon>
        <taxon>Glomerellales</taxon>
        <taxon>Glomerellaceae</taxon>
        <taxon>Colletotrichum</taxon>
        <taxon>Colletotrichum destructivum species complex</taxon>
    </lineage>
</organism>
<evidence type="ECO:0000313" key="2">
    <source>
        <dbReference type="Proteomes" id="UP000310108"/>
    </source>
</evidence>
<keyword evidence="2" id="KW-1185">Reference proteome</keyword>
<reference evidence="1 2" key="1">
    <citation type="journal article" date="2019" name="PLoS ONE">
        <title>Comparative genome analysis indicates high evolutionary potential of pathogenicity genes in Colletotrichum tanaceti.</title>
        <authorList>
            <person name="Lelwala R.V."/>
            <person name="Korhonen P.K."/>
            <person name="Young N.D."/>
            <person name="Scott J.B."/>
            <person name="Ades P.A."/>
            <person name="Gasser R.B."/>
            <person name="Taylor P.W.J."/>
        </authorList>
    </citation>
    <scope>NUCLEOTIDE SEQUENCE [LARGE SCALE GENOMIC DNA]</scope>
    <source>
        <strain evidence="1">BRIP57314</strain>
    </source>
</reference>
<dbReference type="AlphaFoldDB" id="A0A4U6X760"/>
<evidence type="ECO:0000313" key="1">
    <source>
        <dbReference type="EMBL" id="TKW49277.1"/>
    </source>
</evidence>
<proteinExistence type="predicted"/>
<name>A0A4U6X760_9PEZI</name>
<protein>
    <submittedName>
        <fullName evidence="1">Uncharacterized protein</fullName>
    </submittedName>
</protein>
<dbReference type="Proteomes" id="UP000310108">
    <property type="component" value="Unassembled WGS sequence"/>
</dbReference>